<dbReference type="EMBL" id="MHIE01000001">
    <property type="protein sequence ID" value="OGY46780.1"/>
    <property type="molecule type" value="Genomic_DNA"/>
</dbReference>
<dbReference type="Gene3D" id="3.30.1490.10">
    <property type="match status" value="1"/>
</dbReference>
<keyword evidence="2 7" id="KW-0699">rRNA-binding</keyword>
<comment type="subunit">
    <text evidence="7">Part of the 30S ribosomal subunit. Contacts proteins S5 and S12.</text>
</comment>
<organism evidence="9 10">
    <name type="scientific">Candidatus Buchananbacteria bacterium RIFCSPHIGHO2_01_FULL_44_11</name>
    <dbReference type="NCBI Taxonomy" id="1797535"/>
    <lineage>
        <taxon>Bacteria</taxon>
        <taxon>Candidatus Buchananiibacteriota</taxon>
    </lineage>
</organism>
<proteinExistence type="inferred from homology"/>
<evidence type="ECO:0000256" key="6">
    <source>
        <dbReference type="ARBA" id="ARBA00035258"/>
    </source>
</evidence>
<dbReference type="GO" id="GO:0006412">
    <property type="term" value="P:translation"/>
    <property type="evidence" value="ECO:0007669"/>
    <property type="project" value="UniProtKB-UniRule"/>
</dbReference>
<dbReference type="PROSITE" id="PS00053">
    <property type="entry name" value="RIBOSOMAL_S8"/>
    <property type="match status" value="1"/>
</dbReference>
<dbReference type="HAMAP" id="MF_01302_B">
    <property type="entry name" value="Ribosomal_uS8_B"/>
    <property type="match status" value="1"/>
</dbReference>
<dbReference type="FunFam" id="3.30.1370.30:FF:000002">
    <property type="entry name" value="30S ribosomal protein S8"/>
    <property type="match status" value="1"/>
</dbReference>
<dbReference type="STRING" id="1797535.A2744_01165"/>
<evidence type="ECO:0000256" key="2">
    <source>
        <dbReference type="ARBA" id="ARBA00022730"/>
    </source>
</evidence>
<dbReference type="SUPFAM" id="SSF56047">
    <property type="entry name" value="Ribosomal protein S8"/>
    <property type="match status" value="1"/>
</dbReference>
<dbReference type="Proteomes" id="UP000178240">
    <property type="component" value="Unassembled WGS sequence"/>
</dbReference>
<dbReference type="GO" id="GO:1990904">
    <property type="term" value="C:ribonucleoprotein complex"/>
    <property type="evidence" value="ECO:0007669"/>
    <property type="project" value="UniProtKB-KW"/>
</dbReference>
<dbReference type="GO" id="GO:0003735">
    <property type="term" value="F:structural constituent of ribosome"/>
    <property type="evidence" value="ECO:0007669"/>
    <property type="project" value="InterPro"/>
</dbReference>
<reference evidence="9 10" key="1">
    <citation type="journal article" date="2016" name="Nat. Commun.">
        <title>Thousands of microbial genomes shed light on interconnected biogeochemical processes in an aquifer system.</title>
        <authorList>
            <person name="Anantharaman K."/>
            <person name="Brown C.T."/>
            <person name="Hug L.A."/>
            <person name="Sharon I."/>
            <person name="Castelle C.J."/>
            <person name="Probst A.J."/>
            <person name="Thomas B.C."/>
            <person name="Singh A."/>
            <person name="Wilkins M.J."/>
            <person name="Karaoz U."/>
            <person name="Brodie E.L."/>
            <person name="Williams K.H."/>
            <person name="Hubbard S.S."/>
            <person name="Banfield J.F."/>
        </authorList>
    </citation>
    <scope>NUCLEOTIDE SEQUENCE [LARGE SCALE GENOMIC DNA]</scope>
</reference>
<dbReference type="InterPro" id="IPR035987">
    <property type="entry name" value="Ribosomal_uS8_sf"/>
</dbReference>
<keyword evidence="3 7" id="KW-0694">RNA-binding</keyword>
<evidence type="ECO:0000313" key="10">
    <source>
        <dbReference type="Proteomes" id="UP000178240"/>
    </source>
</evidence>
<keyword evidence="5 7" id="KW-0687">Ribonucleoprotein</keyword>
<sequence>MTDPISDMLTRIRNAQAVRKADLVVPFSRVKYAIAEILKKEGYVANVEKIDAGTENGLLAIKIVLKYLGPKEPAITDLKRISTPGRRIYVTKDDLPRVLNNIGFAIISTSKGLMTNKQARKQGLGGEIICEIY</sequence>
<evidence type="ECO:0000313" key="9">
    <source>
        <dbReference type="EMBL" id="OGY46780.1"/>
    </source>
</evidence>
<dbReference type="AlphaFoldDB" id="A0A1G1Y4U8"/>
<name>A0A1G1Y4U8_9BACT</name>
<comment type="similarity">
    <text evidence="1 7 8">Belongs to the universal ribosomal protein uS8 family.</text>
</comment>
<comment type="caution">
    <text evidence="9">The sequence shown here is derived from an EMBL/GenBank/DDBJ whole genome shotgun (WGS) entry which is preliminary data.</text>
</comment>
<evidence type="ECO:0000256" key="1">
    <source>
        <dbReference type="ARBA" id="ARBA00006471"/>
    </source>
</evidence>
<dbReference type="GO" id="GO:0005840">
    <property type="term" value="C:ribosome"/>
    <property type="evidence" value="ECO:0007669"/>
    <property type="project" value="UniProtKB-KW"/>
</dbReference>
<evidence type="ECO:0000256" key="5">
    <source>
        <dbReference type="ARBA" id="ARBA00023274"/>
    </source>
</evidence>
<dbReference type="InterPro" id="IPR000630">
    <property type="entry name" value="Ribosomal_uS8"/>
</dbReference>
<evidence type="ECO:0000256" key="4">
    <source>
        <dbReference type="ARBA" id="ARBA00022980"/>
    </source>
</evidence>
<evidence type="ECO:0000256" key="7">
    <source>
        <dbReference type="HAMAP-Rule" id="MF_01302"/>
    </source>
</evidence>
<dbReference type="NCBIfam" id="NF001109">
    <property type="entry name" value="PRK00136.1"/>
    <property type="match status" value="1"/>
</dbReference>
<dbReference type="Gene3D" id="3.30.1370.30">
    <property type="match status" value="1"/>
</dbReference>
<accession>A0A1G1Y4U8</accession>
<protein>
    <recommendedName>
        <fullName evidence="6 7">Small ribosomal subunit protein uS8</fullName>
    </recommendedName>
</protein>
<evidence type="ECO:0000256" key="8">
    <source>
        <dbReference type="RuleBase" id="RU003660"/>
    </source>
</evidence>
<dbReference type="InterPro" id="IPR047863">
    <property type="entry name" value="Ribosomal_uS8_CS"/>
</dbReference>
<gene>
    <name evidence="7" type="primary">rpsH</name>
    <name evidence="9" type="ORF">A2744_01165</name>
</gene>
<dbReference type="GO" id="GO:0005737">
    <property type="term" value="C:cytoplasm"/>
    <property type="evidence" value="ECO:0007669"/>
    <property type="project" value="UniProtKB-ARBA"/>
</dbReference>
<keyword evidence="4 7" id="KW-0689">Ribosomal protein</keyword>
<comment type="function">
    <text evidence="7">One of the primary rRNA binding proteins, it binds directly to 16S rRNA central domain where it helps coordinate assembly of the platform of the 30S subunit.</text>
</comment>
<dbReference type="GO" id="GO:0019843">
    <property type="term" value="F:rRNA binding"/>
    <property type="evidence" value="ECO:0007669"/>
    <property type="project" value="UniProtKB-UniRule"/>
</dbReference>
<dbReference type="FunFam" id="3.30.1490.10:FF:000001">
    <property type="entry name" value="30S ribosomal protein S8"/>
    <property type="match status" value="1"/>
</dbReference>
<evidence type="ECO:0000256" key="3">
    <source>
        <dbReference type="ARBA" id="ARBA00022884"/>
    </source>
</evidence>
<dbReference type="PANTHER" id="PTHR11758">
    <property type="entry name" value="40S RIBOSOMAL PROTEIN S15A"/>
    <property type="match status" value="1"/>
</dbReference>
<dbReference type="Pfam" id="PF00410">
    <property type="entry name" value="Ribosomal_S8"/>
    <property type="match status" value="1"/>
</dbReference>